<protein>
    <recommendedName>
        <fullName evidence="13">Endophilin-A</fullName>
    </recommendedName>
</protein>
<dbReference type="InterPro" id="IPR004148">
    <property type="entry name" value="BAR_dom"/>
</dbReference>
<dbReference type="PRINTS" id="PR01251">
    <property type="entry name" value="AMPHIPHYSIN"/>
</dbReference>
<proteinExistence type="predicted"/>
<feature type="compositionally biased region" description="Low complexity" evidence="8">
    <location>
        <begin position="303"/>
        <end position="318"/>
    </location>
</feature>
<evidence type="ECO:0000256" key="2">
    <source>
        <dbReference type="ARBA" id="ARBA00004496"/>
    </source>
</evidence>
<feature type="domain" description="BAR" evidence="10">
    <location>
        <begin position="24"/>
        <end position="241"/>
    </location>
</feature>
<evidence type="ECO:0000313" key="11">
    <source>
        <dbReference type="EMBL" id="CAH0553489.1"/>
    </source>
</evidence>
<dbReference type="CDD" id="cd11790">
    <property type="entry name" value="SH3_Amphiphysin"/>
    <property type="match status" value="1"/>
</dbReference>
<dbReference type="PANTHER" id="PTHR46514">
    <property type="entry name" value="AMPHIPHYSIN"/>
    <property type="match status" value="1"/>
</dbReference>
<dbReference type="InterPro" id="IPR001452">
    <property type="entry name" value="SH3_domain"/>
</dbReference>
<accession>A0A9P0B2R6</accession>
<evidence type="ECO:0000256" key="6">
    <source>
        <dbReference type="ARBA" id="ARBA00023136"/>
    </source>
</evidence>
<dbReference type="InterPro" id="IPR036028">
    <property type="entry name" value="SH3-like_dom_sf"/>
</dbReference>
<comment type="subcellular location">
    <subcellularLocation>
        <location evidence="2">Cytoplasm</location>
    </subcellularLocation>
    <subcellularLocation>
        <location evidence="1">Endomembrane system</location>
    </subcellularLocation>
</comment>
<dbReference type="InterPro" id="IPR003005">
    <property type="entry name" value="Amphiphysin"/>
</dbReference>
<dbReference type="Gene3D" id="2.30.30.40">
    <property type="entry name" value="SH3 Domains"/>
    <property type="match status" value="1"/>
</dbReference>
<dbReference type="FunFam" id="2.30.30.40:FF:000172">
    <property type="entry name" value="Amphiphysin, isoform B"/>
    <property type="match status" value="1"/>
</dbReference>
<dbReference type="OrthoDB" id="446293at2759"/>
<feature type="compositionally biased region" description="Polar residues" evidence="8">
    <location>
        <begin position="259"/>
        <end position="302"/>
    </location>
</feature>
<evidence type="ECO:0000256" key="1">
    <source>
        <dbReference type="ARBA" id="ARBA00004308"/>
    </source>
</evidence>
<dbReference type="GO" id="GO:0012505">
    <property type="term" value="C:endomembrane system"/>
    <property type="evidence" value="ECO:0007669"/>
    <property type="project" value="UniProtKB-SubCell"/>
</dbReference>
<name>A0A9P0B2R6_BRAAE</name>
<evidence type="ECO:0000256" key="3">
    <source>
        <dbReference type="ARBA" id="ARBA00022443"/>
    </source>
</evidence>
<keyword evidence="4" id="KW-0963">Cytoplasm</keyword>
<evidence type="ECO:0000259" key="10">
    <source>
        <dbReference type="PROSITE" id="PS51021"/>
    </source>
</evidence>
<dbReference type="SUPFAM" id="SSF103657">
    <property type="entry name" value="BAR/IMD domain-like"/>
    <property type="match status" value="1"/>
</dbReference>
<dbReference type="Proteomes" id="UP001154078">
    <property type="component" value="Chromosome 3"/>
</dbReference>
<dbReference type="SUPFAM" id="SSF50044">
    <property type="entry name" value="SH3-domain"/>
    <property type="match status" value="1"/>
</dbReference>
<dbReference type="GO" id="GO:0005737">
    <property type="term" value="C:cytoplasm"/>
    <property type="evidence" value="ECO:0007669"/>
    <property type="project" value="UniProtKB-SubCell"/>
</dbReference>
<feature type="compositionally biased region" description="Pro residues" evidence="8">
    <location>
        <begin position="337"/>
        <end position="347"/>
    </location>
</feature>
<dbReference type="AlphaFoldDB" id="A0A9P0B2R6"/>
<evidence type="ECO:0000256" key="5">
    <source>
        <dbReference type="ARBA" id="ARBA00023054"/>
    </source>
</evidence>
<organism evidence="11 12">
    <name type="scientific">Brassicogethes aeneus</name>
    <name type="common">Rape pollen beetle</name>
    <name type="synonym">Meligethes aeneus</name>
    <dbReference type="NCBI Taxonomy" id="1431903"/>
    <lineage>
        <taxon>Eukaryota</taxon>
        <taxon>Metazoa</taxon>
        <taxon>Ecdysozoa</taxon>
        <taxon>Arthropoda</taxon>
        <taxon>Hexapoda</taxon>
        <taxon>Insecta</taxon>
        <taxon>Pterygota</taxon>
        <taxon>Neoptera</taxon>
        <taxon>Endopterygota</taxon>
        <taxon>Coleoptera</taxon>
        <taxon>Polyphaga</taxon>
        <taxon>Cucujiformia</taxon>
        <taxon>Nitidulidae</taxon>
        <taxon>Meligethinae</taxon>
        <taxon>Brassicogethes</taxon>
    </lineage>
</organism>
<evidence type="ECO:0000256" key="8">
    <source>
        <dbReference type="SAM" id="MobiDB-lite"/>
    </source>
</evidence>
<evidence type="ECO:0000313" key="12">
    <source>
        <dbReference type="Proteomes" id="UP001154078"/>
    </source>
</evidence>
<evidence type="ECO:0000256" key="4">
    <source>
        <dbReference type="ARBA" id="ARBA00022490"/>
    </source>
</evidence>
<feature type="compositionally biased region" description="Polar residues" evidence="8">
    <location>
        <begin position="240"/>
        <end position="252"/>
    </location>
</feature>
<feature type="compositionally biased region" description="Basic and acidic residues" evidence="8">
    <location>
        <begin position="369"/>
        <end position="381"/>
    </location>
</feature>
<dbReference type="EMBL" id="OV121134">
    <property type="protein sequence ID" value="CAH0553489.1"/>
    <property type="molecule type" value="Genomic_DNA"/>
</dbReference>
<dbReference type="GO" id="GO:0005543">
    <property type="term" value="F:phospholipid binding"/>
    <property type="evidence" value="ECO:0007669"/>
    <property type="project" value="TreeGrafter"/>
</dbReference>
<dbReference type="InterPro" id="IPR027267">
    <property type="entry name" value="AH/BAR_dom_sf"/>
</dbReference>
<dbReference type="FunFam" id="1.20.1270.60:FF:000013">
    <property type="entry name" value="Amphiphysin isoform 2"/>
    <property type="match status" value="1"/>
</dbReference>
<dbReference type="PROSITE" id="PS51021">
    <property type="entry name" value="BAR"/>
    <property type="match status" value="1"/>
</dbReference>
<gene>
    <name evidence="11" type="ORF">MELIAE_LOCUS5473</name>
</gene>
<dbReference type="GO" id="GO:0005886">
    <property type="term" value="C:plasma membrane"/>
    <property type="evidence" value="ECO:0007669"/>
    <property type="project" value="TreeGrafter"/>
</dbReference>
<sequence length="479" mass="53520">MAESRGSLLAKSVQKHAGRAKEKILQNLGKVDRTADEIFDEHLQNFTRQQNAANKIQKEFTNYIRCIRAAQVASKTLLDAIGETYESQWTGHDLLYVQTQSVDNLWQDFSNKLADQVLLPLNTYQGQFPEMRKKIDKRGRKLVDYDSQRHSFQGLQTNMKKRDDVKIGRGREQLEEAKRTYEMLNSELHDELPALYDSRILFLVTNLQSLFNAEHVFHTECSKVFEELEAIVDKLATDSQRGSYSIKKTNGASLPRPTSLKNSSPLIVNNTSTLNSARAEDLSQSPTKNDYSPINEKPASTPNSNSNNSNNSNSISNSNDKDTASPPSSPTKNDSTPPAPESTPPPVEKLNGTSTPDGKSPSPEPEPESQAKAKSKPDSPEPTKATNNVDTDTDDKKIEELYDIPVGASTENLPAGVLYRVKATYKYNREDVDELSFEVGEVINVIEYDDPEEQEEGWLMGAKENGEKGMFPANFTRPL</sequence>
<keyword evidence="6" id="KW-0472">Membrane</keyword>
<dbReference type="PROSITE" id="PS50002">
    <property type="entry name" value="SH3"/>
    <property type="match status" value="1"/>
</dbReference>
<keyword evidence="5" id="KW-0175">Coiled coil</keyword>
<feature type="domain" description="SH3" evidence="9">
    <location>
        <begin position="416"/>
        <end position="479"/>
    </location>
</feature>
<keyword evidence="12" id="KW-1185">Reference proteome</keyword>
<evidence type="ECO:0000256" key="7">
    <source>
        <dbReference type="PROSITE-ProRule" id="PRU00192"/>
    </source>
</evidence>
<dbReference type="SMART" id="SM00721">
    <property type="entry name" value="BAR"/>
    <property type="match status" value="1"/>
</dbReference>
<evidence type="ECO:0008006" key="13">
    <source>
        <dbReference type="Google" id="ProtNLM"/>
    </source>
</evidence>
<dbReference type="Pfam" id="PF14604">
    <property type="entry name" value="SH3_9"/>
    <property type="match status" value="1"/>
</dbReference>
<evidence type="ECO:0000259" key="9">
    <source>
        <dbReference type="PROSITE" id="PS50002"/>
    </source>
</evidence>
<dbReference type="SMART" id="SM00326">
    <property type="entry name" value="SH3"/>
    <property type="match status" value="1"/>
</dbReference>
<dbReference type="PANTHER" id="PTHR46514:SF3">
    <property type="entry name" value="AMPHIPHYSIN"/>
    <property type="match status" value="1"/>
</dbReference>
<keyword evidence="3 7" id="KW-0728">SH3 domain</keyword>
<dbReference type="Gene3D" id="1.20.1270.60">
    <property type="entry name" value="Arfaptin homology (AH) domain/BAR domain"/>
    <property type="match status" value="1"/>
</dbReference>
<dbReference type="Pfam" id="PF03114">
    <property type="entry name" value="BAR"/>
    <property type="match status" value="1"/>
</dbReference>
<feature type="region of interest" description="Disordered" evidence="8">
    <location>
        <begin position="240"/>
        <end position="396"/>
    </location>
</feature>
<reference evidence="11" key="1">
    <citation type="submission" date="2021-12" db="EMBL/GenBank/DDBJ databases">
        <authorList>
            <person name="King R."/>
        </authorList>
    </citation>
    <scope>NUCLEOTIDE SEQUENCE</scope>
</reference>